<sequence length="196" mass="20930">MGVMTAGPVKAAGFSEVMAQAPQVQAGHYKIESNRTQVLFSVSCLSMSHYRGLFSGVTGDLSLDPEHPERSKVHLIIPLTSLTTTTDEVGQMLRQRSWLDVSDYPEAEFTSTNVVYDGPSRADVAGTLTLRGVTQPVTFKASFLGAGPNVALHTYNVGFEVRGTISRSAFGMVQSPVAVGDDVTLTASGVFEKLSN</sequence>
<feature type="domain" description="Lipid/polyisoprenoid-binding YceI-like" evidence="1">
    <location>
        <begin position="28"/>
        <end position="192"/>
    </location>
</feature>
<accession>A0A1Z5YUG9</accession>
<dbReference type="PANTHER" id="PTHR34406:SF1">
    <property type="entry name" value="PROTEIN YCEI"/>
    <property type="match status" value="1"/>
</dbReference>
<reference evidence="2 3" key="1">
    <citation type="submission" date="2014-06" db="EMBL/GenBank/DDBJ databases">
        <authorList>
            <person name="Ju J."/>
            <person name="Zhang J."/>
        </authorList>
    </citation>
    <scope>NUCLEOTIDE SEQUENCE [LARGE SCALE GENOMIC DNA]</scope>
    <source>
        <strain evidence="2 3">DsW_47</strain>
    </source>
</reference>
<dbReference type="SMART" id="SM00867">
    <property type="entry name" value="YceI"/>
    <property type="match status" value="1"/>
</dbReference>
<protein>
    <recommendedName>
        <fullName evidence="1">Lipid/polyisoprenoid-binding YceI-like domain-containing protein</fullName>
    </recommendedName>
</protein>
<dbReference type="EMBL" id="JOMQ01000030">
    <property type="protein sequence ID" value="OUJ02232.1"/>
    <property type="molecule type" value="Genomic_DNA"/>
</dbReference>
<evidence type="ECO:0000259" key="1">
    <source>
        <dbReference type="SMART" id="SM00867"/>
    </source>
</evidence>
<gene>
    <name evidence="2" type="ORF">HK14_06300</name>
</gene>
<dbReference type="OrthoDB" id="9811006at2"/>
<dbReference type="InterPro" id="IPR036761">
    <property type="entry name" value="TTHA0802/YceI-like_sf"/>
</dbReference>
<dbReference type="AlphaFoldDB" id="A0A1Z5YUG9"/>
<dbReference type="SUPFAM" id="SSF101874">
    <property type="entry name" value="YceI-like"/>
    <property type="match status" value="1"/>
</dbReference>
<name>A0A1Z5YUG9_9PROT</name>
<comment type="caution">
    <text evidence="2">The sequence shown here is derived from an EMBL/GenBank/DDBJ whole genome shotgun (WGS) entry which is preliminary data.</text>
</comment>
<evidence type="ECO:0000313" key="2">
    <source>
        <dbReference type="EMBL" id="OUJ02232.1"/>
    </source>
</evidence>
<evidence type="ECO:0000313" key="3">
    <source>
        <dbReference type="Proteomes" id="UP000196086"/>
    </source>
</evidence>
<dbReference type="Gene3D" id="2.40.128.110">
    <property type="entry name" value="Lipid/polyisoprenoid-binding, YceI-like"/>
    <property type="match status" value="1"/>
</dbReference>
<dbReference type="PANTHER" id="PTHR34406">
    <property type="entry name" value="PROTEIN YCEI"/>
    <property type="match status" value="1"/>
</dbReference>
<organism evidence="2 3">
    <name type="scientific">Acetobacter cibinongensis</name>
    <dbReference type="NCBI Taxonomy" id="146475"/>
    <lineage>
        <taxon>Bacteria</taxon>
        <taxon>Pseudomonadati</taxon>
        <taxon>Pseudomonadota</taxon>
        <taxon>Alphaproteobacteria</taxon>
        <taxon>Acetobacterales</taxon>
        <taxon>Acetobacteraceae</taxon>
        <taxon>Acetobacter</taxon>
    </lineage>
</organism>
<dbReference type="Proteomes" id="UP000196086">
    <property type="component" value="Unassembled WGS sequence"/>
</dbReference>
<dbReference type="Pfam" id="PF04264">
    <property type="entry name" value="YceI"/>
    <property type="match status" value="1"/>
</dbReference>
<proteinExistence type="predicted"/>
<dbReference type="InterPro" id="IPR007372">
    <property type="entry name" value="Lipid/polyisoprenoid-bd_YceI"/>
</dbReference>